<protein>
    <submittedName>
        <fullName evidence="2">Uncharacterized protein</fullName>
    </submittedName>
</protein>
<dbReference type="AlphaFoldDB" id="A0A4Z1P4A9"/>
<accession>A0A4Z1P4A9</accession>
<reference evidence="2 3" key="1">
    <citation type="submission" date="2019-04" db="EMBL/GenBank/DDBJ databases">
        <title>High contiguity whole genome sequence and gene annotation resource for two Venturia nashicola isolates.</title>
        <authorList>
            <person name="Prokchorchik M."/>
            <person name="Won K."/>
            <person name="Lee Y."/>
            <person name="Choi E.D."/>
            <person name="Segonzac C."/>
            <person name="Sohn K.H."/>
        </authorList>
    </citation>
    <scope>NUCLEOTIDE SEQUENCE [LARGE SCALE GENOMIC DNA]</scope>
    <source>
        <strain evidence="2 3">PRI2</strain>
    </source>
</reference>
<keyword evidence="3" id="KW-1185">Reference proteome</keyword>
<evidence type="ECO:0000313" key="2">
    <source>
        <dbReference type="EMBL" id="TID19025.1"/>
    </source>
</evidence>
<dbReference type="Proteomes" id="UP000298493">
    <property type="component" value="Unassembled WGS sequence"/>
</dbReference>
<gene>
    <name evidence="2" type="ORF">E6O75_ATG06146</name>
</gene>
<dbReference type="EMBL" id="SNSC02000013">
    <property type="protein sequence ID" value="TID19025.1"/>
    <property type="molecule type" value="Genomic_DNA"/>
</dbReference>
<proteinExistence type="predicted"/>
<evidence type="ECO:0000313" key="3">
    <source>
        <dbReference type="Proteomes" id="UP000298493"/>
    </source>
</evidence>
<evidence type="ECO:0000256" key="1">
    <source>
        <dbReference type="SAM" id="MobiDB-lite"/>
    </source>
</evidence>
<comment type="caution">
    <text evidence="2">The sequence shown here is derived from an EMBL/GenBank/DDBJ whole genome shotgun (WGS) entry which is preliminary data.</text>
</comment>
<sequence>MKMRGVCGTRRKNDASRPVPNGEELTKLSTPTSLSLKKINNIPQLSPHSHLKLQRHAAYGLSSACIIAIMP</sequence>
<feature type="region of interest" description="Disordered" evidence="1">
    <location>
        <begin position="1"/>
        <end position="30"/>
    </location>
</feature>
<organism evidence="2 3">
    <name type="scientific">Venturia nashicola</name>
    <dbReference type="NCBI Taxonomy" id="86259"/>
    <lineage>
        <taxon>Eukaryota</taxon>
        <taxon>Fungi</taxon>
        <taxon>Dikarya</taxon>
        <taxon>Ascomycota</taxon>
        <taxon>Pezizomycotina</taxon>
        <taxon>Dothideomycetes</taxon>
        <taxon>Pleosporomycetidae</taxon>
        <taxon>Venturiales</taxon>
        <taxon>Venturiaceae</taxon>
        <taxon>Venturia</taxon>
    </lineage>
</organism>
<name>A0A4Z1P4A9_9PEZI</name>